<organism evidence="2 3">
    <name type="scientific">Pseudomonas aphyarum</name>
    <dbReference type="NCBI Taxonomy" id="2942629"/>
    <lineage>
        <taxon>Bacteria</taxon>
        <taxon>Pseudomonadati</taxon>
        <taxon>Pseudomonadota</taxon>
        <taxon>Gammaproteobacteria</taxon>
        <taxon>Pseudomonadales</taxon>
        <taxon>Pseudomonadaceae</taxon>
        <taxon>Pseudomonas</taxon>
    </lineage>
</organism>
<keyword evidence="3" id="KW-1185">Reference proteome</keyword>
<name>A0ABT5PQT9_9PSED</name>
<proteinExistence type="predicted"/>
<protein>
    <submittedName>
        <fullName evidence="2">Uncharacterized protein</fullName>
    </submittedName>
</protein>
<keyword evidence="1" id="KW-0812">Transmembrane</keyword>
<sequence length="706" mass="75470">MNMQVKAGGGVLALPPTVVGLVSGDRLTYQQLKVDRKVTFQLADVDDKTPSGAHRIQLLVYPKGYTPVEFDPTYVVMELLKANQTGGNWTFPVDFDLTGAAIAALVDKFDAAGAYNEFGAAFIIYDEFDNADTSQPTLVFFADLTGPWQRQPGTGNGTGNRPPLINQAGLPTLIDDNWLNNNAGGLNITISTAWVNFEAGIDLVNFFISQLTTFTGMQGEGAIVADFPVPANGVINIPLTALQALKDGAYYYSYNLEDDPGNISNNSAITLLFNRVSAPAPVLGIPRIPVTGTNGQTPITFASFRPDPNAVVMEIDFPLNSLQGHKILPHIMDETGIVYDLPEQSIPAPGTSGPLKFVLDYAFLAPVFGDPNRDTDHVVEYWFEYIDPTKPVNLVSTPQQFATIDFAYAGSEQPNLPDLENPNIDPVEVQGGGTPVPAPNTLGPNQAGLDATMIWNLWTDPLRPITGREIVTFFYQGKQVGTPVGVQAGATTVTTRLPWTTILAEGNGTGATAREAYIVVSYPGSANPMTQTPVTPVNVTAIVINLPAPKIVVSAFRTPTGAVVPERFVTSVNCPSLDHPAVANGPMPPYEATRRLRIRVERDANIPTGATVAFKFEGRTTNGAGGTVIGGTLVTASKPMPATGPLEFDVPYANVRPIQLPSPGPGQRPATQYAYIEYVVNGITASVIVAVALLNSSLVYCEQNRP</sequence>
<evidence type="ECO:0000256" key="1">
    <source>
        <dbReference type="SAM" id="Phobius"/>
    </source>
</evidence>
<evidence type="ECO:0000313" key="2">
    <source>
        <dbReference type="EMBL" id="MDD1125837.1"/>
    </source>
</evidence>
<keyword evidence="1" id="KW-1133">Transmembrane helix</keyword>
<dbReference type="RefSeq" id="WP_273899570.1">
    <property type="nucleotide sequence ID" value="NZ_JAMDGS010000010.1"/>
</dbReference>
<feature type="transmembrane region" description="Helical" evidence="1">
    <location>
        <begin position="678"/>
        <end position="701"/>
    </location>
</feature>
<evidence type="ECO:0000313" key="3">
    <source>
        <dbReference type="Proteomes" id="UP001150531"/>
    </source>
</evidence>
<comment type="caution">
    <text evidence="2">The sequence shown here is derived from an EMBL/GenBank/DDBJ whole genome shotgun (WGS) entry which is preliminary data.</text>
</comment>
<gene>
    <name evidence="2" type="ORF">M5G18_14695</name>
</gene>
<dbReference type="Proteomes" id="UP001150531">
    <property type="component" value="Unassembled WGS sequence"/>
</dbReference>
<keyword evidence="1" id="KW-0472">Membrane</keyword>
<accession>A0ABT5PQT9</accession>
<reference evidence="2" key="1">
    <citation type="submission" date="2022-05" db="EMBL/GenBank/DDBJ databases">
        <title>Novel Pseudomonas spp. Isolated from a Rainbow Trout Aquaculture Facility.</title>
        <authorList>
            <person name="Testerman T."/>
            <person name="Graf J."/>
        </authorList>
    </citation>
    <scope>NUCLEOTIDE SEQUENCE</scope>
    <source>
        <strain evidence="2">ID386</strain>
    </source>
</reference>
<dbReference type="EMBL" id="JAMDGS010000010">
    <property type="protein sequence ID" value="MDD1125837.1"/>
    <property type="molecule type" value="Genomic_DNA"/>
</dbReference>